<dbReference type="InterPro" id="IPR016181">
    <property type="entry name" value="Acyl_CoA_acyltransferase"/>
</dbReference>
<dbReference type="Pfam" id="PF00583">
    <property type="entry name" value="Acetyltransf_1"/>
    <property type="match status" value="1"/>
</dbReference>
<organism evidence="4 5">
    <name type="scientific">Streptomyces roseicoloratus</name>
    <dbReference type="NCBI Taxonomy" id="2508722"/>
    <lineage>
        <taxon>Bacteria</taxon>
        <taxon>Bacillati</taxon>
        <taxon>Actinomycetota</taxon>
        <taxon>Actinomycetes</taxon>
        <taxon>Kitasatosporales</taxon>
        <taxon>Streptomycetaceae</taxon>
        <taxon>Streptomyces</taxon>
    </lineage>
</organism>
<dbReference type="PANTHER" id="PTHR43877">
    <property type="entry name" value="AMINOALKYLPHOSPHONATE N-ACETYLTRANSFERASE-RELATED-RELATED"/>
    <property type="match status" value="1"/>
</dbReference>
<accession>A0ABY9RU80</accession>
<evidence type="ECO:0000313" key="5">
    <source>
        <dbReference type="Proteomes" id="UP001250858"/>
    </source>
</evidence>
<evidence type="ECO:0000259" key="3">
    <source>
        <dbReference type="PROSITE" id="PS51186"/>
    </source>
</evidence>
<name>A0ABY9RU80_9ACTN</name>
<reference evidence="4 5" key="1">
    <citation type="submission" date="2023-09" db="EMBL/GenBank/DDBJ databases">
        <title>Complete genome of Streptomyces roseicoloratus T14.</title>
        <authorList>
            <person name="Bashizi T."/>
            <person name="Kim M.-J."/>
            <person name="Lee G."/>
            <person name="Tagele S.B."/>
            <person name="Shin J.-H."/>
        </authorList>
    </citation>
    <scope>NUCLEOTIDE SEQUENCE [LARGE SCALE GENOMIC DNA]</scope>
    <source>
        <strain evidence="4 5">T14</strain>
    </source>
</reference>
<keyword evidence="5" id="KW-1185">Reference proteome</keyword>
<dbReference type="InterPro" id="IPR050832">
    <property type="entry name" value="Bact_Acetyltransf"/>
</dbReference>
<dbReference type="Gene3D" id="3.40.630.30">
    <property type="match status" value="1"/>
</dbReference>
<feature type="domain" description="N-acetyltransferase" evidence="3">
    <location>
        <begin position="4"/>
        <end position="160"/>
    </location>
</feature>
<dbReference type="InterPro" id="IPR000182">
    <property type="entry name" value="GNAT_dom"/>
</dbReference>
<dbReference type="Proteomes" id="UP001250858">
    <property type="component" value="Chromosome"/>
</dbReference>
<dbReference type="RefSeq" id="WP_128981364.1">
    <property type="nucleotide sequence ID" value="NZ_CP133762.1"/>
</dbReference>
<gene>
    <name evidence="4" type="ORF">RGF97_14070</name>
</gene>
<dbReference type="EMBL" id="CP133762">
    <property type="protein sequence ID" value="WMX45757.1"/>
    <property type="molecule type" value="Genomic_DNA"/>
</dbReference>
<sequence>MQLADVRAAEAADAATISRLLAESIRGSYAEILGEIPTRRLVSSQCALPRIRAEIEIPGGAPGWLGWLVATGADGTVLGAVAGGVPVPGEGELYALAVIPGARRGGVGTALLAATGERMRAFGASEQRVALPAPADPSLPFYEKHGFVPLDGANRLGRPL</sequence>
<dbReference type="SUPFAM" id="SSF55729">
    <property type="entry name" value="Acyl-CoA N-acyltransferases (Nat)"/>
    <property type="match status" value="1"/>
</dbReference>
<evidence type="ECO:0000313" key="4">
    <source>
        <dbReference type="EMBL" id="WMX45757.1"/>
    </source>
</evidence>
<dbReference type="PROSITE" id="PS51186">
    <property type="entry name" value="GNAT"/>
    <property type="match status" value="1"/>
</dbReference>
<dbReference type="PANTHER" id="PTHR43877:SF1">
    <property type="entry name" value="ACETYLTRANSFERASE"/>
    <property type="match status" value="1"/>
</dbReference>
<evidence type="ECO:0000256" key="2">
    <source>
        <dbReference type="ARBA" id="ARBA00023315"/>
    </source>
</evidence>
<proteinExistence type="predicted"/>
<protein>
    <submittedName>
        <fullName evidence="4">GNAT family N-acetyltransferase</fullName>
    </submittedName>
</protein>
<keyword evidence="2" id="KW-0012">Acyltransferase</keyword>
<dbReference type="CDD" id="cd04301">
    <property type="entry name" value="NAT_SF"/>
    <property type="match status" value="1"/>
</dbReference>
<evidence type="ECO:0000256" key="1">
    <source>
        <dbReference type="ARBA" id="ARBA00022679"/>
    </source>
</evidence>
<keyword evidence="1" id="KW-0808">Transferase</keyword>